<feature type="compositionally biased region" description="Basic and acidic residues" evidence="10">
    <location>
        <begin position="1"/>
        <end position="21"/>
    </location>
</feature>
<dbReference type="EC" id="3.2.1.-" evidence="9"/>
<dbReference type="PANTHER" id="PTHR31563">
    <property type="entry name" value="ION CHANNEL POLLUX-RELATED"/>
    <property type="match status" value="1"/>
</dbReference>
<dbReference type="Proteomes" id="UP001189624">
    <property type="component" value="Chromosome 10"/>
</dbReference>
<feature type="compositionally biased region" description="Basic and acidic residues" evidence="10">
    <location>
        <begin position="1844"/>
        <end position="1866"/>
    </location>
</feature>
<keyword evidence="8" id="KW-0479">Metal-binding</keyword>
<evidence type="ECO:0000256" key="5">
    <source>
        <dbReference type="ARBA" id="ARBA00022989"/>
    </source>
</evidence>
<keyword evidence="4 11" id="KW-0812">Transmembrane</keyword>
<dbReference type="InterPro" id="IPR001382">
    <property type="entry name" value="Glyco_hydro_47"/>
</dbReference>
<comment type="similarity">
    <text evidence="3">Belongs to the castor/pollux (TC 1.A.1.23) family.</text>
</comment>
<name>A0AA86W127_9FABA</name>
<dbReference type="PROSITE" id="PS51201">
    <property type="entry name" value="RCK_N"/>
    <property type="match status" value="1"/>
</dbReference>
<dbReference type="GO" id="GO:0006813">
    <property type="term" value="P:potassium ion transport"/>
    <property type="evidence" value="ECO:0007669"/>
    <property type="project" value="InterPro"/>
</dbReference>
<sequence length="1866" mass="211098">MGGPRGHAEGRWDVDSHRSEVKSSSNTYKHIPENLGTEFVSLKKNNNSSQGLQPRSMIQFLSLYITLRLTRKQLCDLMIKVGHAILPYVCQIQIATSLPLACVSNTLNKPKPLNLDVSLPSFHDIRWSLARLLYLFNIQLERNVATFFVVLLMACFSFVIVGGLLFFKLRGNKNSLEDCFWEAWACLCSSSTHLKQSTRVERVIGFLLAIWGILFYSRLLSTMTEQFRSNMQKLREGAQMQVLETDHIIICGMNSHLPFILKQLNKYHEFAVRLGTATARRQRILLMSDLPRKQIDRIADSIAKDLNHLDVLSKSCSLSLTKSFERAAANKARAIIILPTKGERYEVDTDAFLSVLALQPIPNMDSVPTIVEVSSSKTCELMKSISALKVEPVENVASKLFVQCSRQKGLVKIYRHLLNYRKNVFNLCSLPKLEGMTYRQIRHRFQEVVVCGLYRSGKIYFHPNDSEILQQTDKRQFFHCNTLAFSTRCSPRYYFQTHTVAFLKYWLGIRDGVREERLCMGKIANGWIKPDHCQKPSSPPTGQWPVLFIGSLRNTKNPEVTLNGKEGTHVIQNEEIHEKDVEHANKMSKVRLANIVKRPNRSGSKASEGNVGPKECILLLGWRPDAVDMIQEYDNYLGPGSVLEVLSDTPLDDRITRATNINGHNKLKNVRVSHRIGNPMDYDTLKETILNIQNSLKNEDLPLSVAVISDREWLLGDPSKADKLSAYSLLLAENICNKHGVKVQNLVAEIVDSKLGKQISRIKPSVTYIAAEEIMSLVTAQVAENSELNEVWKDVLDADGDEIYVKNIDLYMKEGENPSFSELSERAYLRREVAIGYVKNKKNVINPVPKSEPLSLEMTDSLIVISELEGEQPVAKSLHTGWPCEIREQRRYNTTTKTKKTVMAHGAYTKRRVSATRRSNSKPLGVAKKPKPSVSLKNQIRSLERMLRKNLPPEVREAQEQKLEALKKQQEIHTRLAAERKIFLRDRKIKFFERRKIERRIRRLEKLHRTSSSSSSSQPYSDQLSALKQDLQYVMYFPKTEKYVPLFTGGDDSEIVDRRNGLRKQIEDRLNAAAASGKDLEETGSEDDGLLDLSDDDFFLAGSSSDEADADDEWTDKSAREQASSASGKGVSGMSSDEKNQRQISARALMPPPRPSKMKLSRFGSSSGQNLSIQRSEISTSSNTSNSKSSSDFKVRGPSRSGTGHGSSLSSNSDAHKPRRKRRPKKKKKQIVFGLSAGCYPLNAVHSTDSHILSDWFTSLTDAAAVSPEEAKQLRDEAREMFYHAFNGYMDHAFPLDELKPLSCAGEDTIGGYTLTLIDSLDTLALLGDRQRFATSVEWLGKNLRFDINKTVSVFETTIRVLGGLLSAHLIASDYATMLLIGIPDRRIRSDEVILCFQTHALELYSGLTWELEGMRVPSYDNQLLNLAEDLARRLLPAFDTPTAGGGTLTLEFGVLSRLTNDPIFEQVTKNAVHGLWARRSNLNLVGAHINVFTGEWTQKFIDSDAGIGTSIDSFYEYLLKAYLLFGDEEYLYIFQEAYAAAMHYLYHDPWYVEVNMDSAAIVWPLFNSLQAFWPGLQVLAGDINPAIRTHAAFLSVWRRYGFTPEGFNLASLSVQHGQKSYPLRPELIESTYWLYKATRDPRYLDAGRDMIASLQYGTRCTCGYCHISDVEHHKQEDHMESFFLAETVKYLWLLFDLAVGPDNLVENGPYKYIFSTEGHLLPATPQISLVREHCLYYGAYCRSGDLRQTYFVPESDKDKKESNDTRFFESWTKATYSSDYTTFEPSAVSGLIKGFCPGLNHGQKFGLLYAHSTDERHDYETNQVQQKESTTVQSNSVLVLRDQTSDHSLPEEYSSDHNDNQTHGP</sequence>
<feature type="transmembrane region" description="Helical" evidence="11">
    <location>
        <begin position="144"/>
        <end position="167"/>
    </location>
</feature>
<evidence type="ECO:0000256" key="1">
    <source>
        <dbReference type="ARBA" id="ARBA00004141"/>
    </source>
</evidence>
<keyword evidence="5 11" id="KW-1133">Transmembrane helix</keyword>
<dbReference type="GO" id="GO:0005509">
    <property type="term" value="F:calcium ion binding"/>
    <property type="evidence" value="ECO:0007669"/>
    <property type="project" value="InterPro"/>
</dbReference>
<comment type="cofactor">
    <cofactor evidence="8">
        <name>Ca(2+)</name>
        <dbReference type="ChEBI" id="CHEBI:29108"/>
    </cofactor>
</comment>
<dbReference type="InterPro" id="IPR012341">
    <property type="entry name" value="6hp_glycosidase-like_sf"/>
</dbReference>
<feature type="active site" description="Proton donor" evidence="7">
    <location>
        <position position="1606"/>
    </location>
</feature>
<feature type="region of interest" description="Disordered" evidence="10">
    <location>
        <begin position="1101"/>
        <end position="1230"/>
    </location>
</feature>
<evidence type="ECO:0000256" key="9">
    <source>
        <dbReference type="RuleBase" id="RU361193"/>
    </source>
</evidence>
<feature type="compositionally biased region" description="Polar residues" evidence="10">
    <location>
        <begin position="1163"/>
        <end position="1178"/>
    </location>
</feature>
<keyword evidence="9" id="KW-0378">Hydrolase</keyword>
<reference evidence="13" key="1">
    <citation type="submission" date="2023-10" db="EMBL/GenBank/DDBJ databases">
        <authorList>
            <person name="Domelevo Entfellner J.-B."/>
        </authorList>
    </citation>
    <scope>NUCLEOTIDE SEQUENCE</scope>
</reference>
<keyword evidence="9" id="KW-0326">Glycosidase</keyword>
<feature type="active site" evidence="7">
    <location>
        <position position="1513"/>
    </location>
</feature>
<evidence type="ECO:0000256" key="8">
    <source>
        <dbReference type="PIRSR" id="PIRSR601382-2"/>
    </source>
</evidence>
<dbReference type="GO" id="GO:0006364">
    <property type="term" value="P:rRNA processing"/>
    <property type="evidence" value="ECO:0007669"/>
    <property type="project" value="InterPro"/>
</dbReference>
<comment type="subcellular location">
    <subcellularLocation>
        <location evidence="1">Membrane</location>
        <topology evidence="1">Multi-pass membrane protein</topology>
    </subcellularLocation>
</comment>
<feature type="transmembrane region" description="Helical" evidence="11">
    <location>
        <begin position="203"/>
        <end position="221"/>
    </location>
</feature>
<feature type="domain" description="RCK N-terminal" evidence="12">
    <location>
        <begin position="245"/>
        <end position="394"/>
    </location>
</feature>
<dbReference type="PRINTS" id="PR00747">
    <property type="entry name" value="GLYHDRLASE47"/>
</dbReference>
<accession>A0AA86W127</accession>
<feature type="region of interest" description="Disordered" evidence="10">
    <location>
        <begin position="1"/>
        <end position="29"/>
    </location>
</feature>
<dbReference type="GO" id="GO:0004571">
    <property type="term" value="F:mannosyl-oligosaccharide 1,2-alpha-mannosidase activity"/>
    <property type="evidence" value="ECO:0007669"/>
    <property type="project" value="InterPro"/>
</dbReference>
<keyword evidence="6 11" id="KW-0472">Membrane</keyword>
<keyword evidence="14" id="KW-1185">Reference proteome</keyword>
<dbReference type="EMBL" id="OY731407">
    <property type="protein sequence ID" value="CAJ1976420.1"/>
    <property type="molecule type" value="Genomic_DNA"/>
</dbReference>
<evidence type="ECO:0000256" key="11">
    <source>
        <dbReference type="SAM" id="Phobius"/>
    </source>
</evidence>
<dbReference type="Pfam" id="PF10153">
    <property type="entry name" value="Efg1"/>
    <property type="match status" value="1"/>
</dbReference>
<comment type="similarity">
    <text evidence="2 9">Belongs to the glycosyl hydrolase 47 family.</text>
</comment>
<dbReference type="PANTHER" id="PTHR31563:SF13">
    <property type="entry name" value="ION CHANNEL POLLUX-LIKE 1-RELATED"/>
    <property type="match status" value="1"/>
</dbReference>
<dbReference type="GO" id="GO:0005975">
    <property type="term" value="P:carbohydrate metabolic process"/>
    <property type="evidence" value="ECO:0007669"/>
    <property type="project" value="InterPro"/>
</dbReference>
<feature type="compositionally biased region" description="Polar residues" evidence="10">
    <location>
        <begin position="1200"/>
        <end position="1213"/>
    </location>
</feature>
<keyword evidence="8" id="KW-0106">Calcium</keyword>
<dbReference type="Gene3D" id="3.40.50.720">
    <property type="entry name" value="NAD(P)-binding Rossmann-like Domain"/>
    <property type="match status" value="1"/>
</dbReference>
<dbReference type="Pfam" id="PF01532">
    <property type="entry name" value="Glyco_hydro_47"/>
    <property type="match status" value="1"/>
</dbReference>
<dbReference type="InterPro" id="IPR003148">
    <property type="entry name" value="RCK_N"/>
</dbReference>
<feature type="region of interest" description="Disordered" evidence="10">
    <location>
        <begin position="1843"/>
        <end position="1866"/>
    </location>
</feature>
<evidence type="ECO:0000256" key="4">
    <source>
        <dbReference type="ARBA" id="ARBA00022692"/>
    </source>
</evidence>
<evidence type="ECO:0000256" key="2">
    <source>
        <dbReference type="ARBA" id="ARBA00007658"/>
    </source>
</evidence>
<evidence type="ECO:0000259" key="12">
    <source>
        <dbReference type="PROSITE" id="PS51201"/>
    </source>
</evidence>
<organism evidence="13 14">
    <name type="scientific">Sphenostylis stenocarpa</name>
    <dbReference type="NCBI Taxonomy" id="92480"/>
    <lineage>
        <taxon>Eukaryota</taxon>
        <taxon>Viridiplantae</taxon>
        <taxon>Streptophyta</taxon>
        <taxon>Embryophyta</taxon>
        <taxon>Tracheophyta</taxon>
        <taxon>Spermatophyta</taxon>
        <taxon>Magnoliopsida</taxon>
        <taxon>eudicotyledons</taxon>
        <taxon>Gunneridae</taxon>
        <taxon>Pentapetalae</taxon>
        <taxon>rosids</taxon>
        <taxon>fabids</taxon>
        <taxon>Fabales</taxon>
        <taxon>Fabaceae</taxon>
        <taxon>Papilionoideae</taxon>
        <taxon>50 kb inversion clade</taxon>
        <taxon>NPAAA clade</taxon>
        <taxon>indigoferoid/millettioid clade</taxon>
        <taxon>Phaseoleae</taxon>
        <taxon>Sphenostylis</taxon>
    </lineage>
</organism>
<gene>
    <name evidence="13" type="ORF">AYBTSS11_LOCUS28558</name>
</gene>
<feature type="compositionally biased region" description="Basic residues" evidence="10">
    <location>
        <begin position="1217"/>
        <end position="1230"/>
    </location>
</feature>
<evidence type="ECO:0000256" key="3">
    <source>
        <dbReference type="ARBA" id="ARBA00008577"/>
    </source>
</evidence>
<evidence type="ECO:0000256" key="6">
    <source>
        <dbReference type="ARBA" id="ARBA00023136"/>
    </source>
</evidence>
<evidence type="ECO:0000313" key="14">
    <source>
        <dbReference type="Proteomes" id="UP001189624"/>
    </source>
</evidence>
<feature type="active site" evidence="7">
    <location>
        <position position="1627"/>
    </location>
</feature>
<dbReference type="Pfam" id="PF06241">
    <property type="entry name" value="Castor_Poll_mid"/>
    <property type="match status" value="1"/>
</dbReference>
<feature type="compositionally biased region" description="Low complexity" evidence="10">
    <location>
        <begin position="1179"/>
        <end position="1190"/>
    </location>
</feature>
<evidence type="ECO:0000313" key="13">
    <source>
        <dbReference type="EMBL" id="CAJ1976420.1"/>
    </source>
</evidence>
<dbReference type="Gramene" id="rna-AYBTSS11_LOCUS28558">
    <property type="protein sequence ID" value="CAJ1976420.1"/>
    <property type="gene ID" value="gene-AYBTSS11_LOCUS28558"/>
</dbReference>
<protein>
    <recommendedName>
        <fullName evidence="9">alpha-1,2-Mannosidase</fullName>
        <ecNumber evidence="9">3.2.1.-</ecNumber>
    </recommendedName>
</protein>
<evidence type="ECO:0000256" key="10">
    <source>
        <dbReference type="SAM" id="MobiDB-lite"/>
    </source>
</evidence>
<dbReference type="InterPro" id="IPR019310">
    <property type="entry name" value="Efg1"/>
</dbReference>
<feature type="binding site" evidence="8">
    <location>
        <position position="1717"/>
    </location>
    <ligand>
        <name>Ca(2+)</name>
        <dbReference type="ChEBI" id="CHEBI:29108"/>
    </ligand>
</feature>
<dbReference type="InterPro" id="IPR036026">
    <property type="entry name" value="Seven-hairpin_glycosidases"/>
</dbReference>
<proteinExistence type="inferred from homology"/>
<feature type="active site" description="Proton donor" evidence="7">
    <location>
        <position position="1356"/>
    </location>
</feature>
<dbReference type="InterPro" id="IPR010420">
    <property type="entry name" value="CASTOR/POLLUX/SYM8_dom"/>
</dbReference>
<dbReference type="InterPro" id="IPR044849">
    <property type="entry name" value="CASTOR/POLLUX/SYM8-like"/>
</dbReference>
<dbReference type="SUPFAM" id="SSF81324">
    <property type="entry name" value="Voltage-gated potassium channels"/>
    <property type="match status" value="1"/>
</dbReference>
<dbReference type="GO" id="GO:0012505">
    <property type="term" value="C:endomembrane system"/>
    <property type="evidence" value="ECO:0007669"/>
    <property type="project" value="UniProtKB-ARBA"/>
</dbReference>
<dbReference type="GO" id="GO:0016020">
    <property type="term" value="C:membrane"/>
    <property type="evidence" value="ECO:0007669"/>
    <property type="project" value="UniProtKB-SubCell"/>
</dbReference>
<dbReference type="Gene3D" id="1.50.10.10">
    <property type="match status" value="1"/>
</dbReference>
<dbReference type="SUPFAM" id="SSF48225">
    <property type="entry name" value="Seven-hairpin glycosidases"/>
    <property type="match status" value="1"/>
</dbReference>
<evidence type="ECO:0000256" key="7">
    <source>
        <dbReference type="PIRSR" id="PIRSR601382-1"/>
    </source>
</evidence>